<dbReference type="Proteomes" id="UP000006764">
    <property type="component" value="Chromosome"/>
</dbReference>
<dbReference type="SUPFAM" id="SSF53756">
    <property type="entry name" value="UDP-Glycosyltransferase/glycogen phosphorylase"/>
    <property type="match status" value="1"/>
</dbReference>
<evidence type="ECO:0000313" key="1">
    <source>
        <dbReference type="EMBL" id="AJD46877.1"/>
    </source>
</evidence>
<proteinExistence type="predicted"/>
<name>A0A0B4XKE8_9GAMM</name>
<dbReference type="Gene3D" id="3.40.50.12580">
    <property type="match status" value="1"/>
</dbReference>
<dbReference type="OrthoDB" id="9794206at2"/>
<gene>
    <name evidence="1" type="ORF">S7S_02275</name>
</gene>
<protein>
    <submittedName>
        <fullName evidence="1">Capsule polysaccharide biosynthesis</fullName>
    </submittedName>
</protein>
<dbReference type="KEGG" id="apac:S7S_02275"/>
<evidence type="ECO:0000313" key="2">
    <source>
        <dbReference type="Proteomes" id="UP000006764"/>
    </source>
</evidence>
<sequence>MAAPDTPRILFLAMSRNQAAYFTRLAGAMAVEGVILQAKHPGRAPLAPALRWLWQRRAQWASWLRFRVDKGRVNAGSGGVLFRFGLMLRAAFCLAGAMRDVRQARPDALFMLNGAHYKQRVVTAWIKEQGIQTMFLELGCLPDTMALDARGVNFDSEVPRDPAFYRAYQPSGEPVTDKLVRRPPRKPVGDPITLPAHYVFVPFQVYDDTQILIHSPWLRDMEALYDALLQSVEALPPDHVFVVKEHPTSKRDYRALHDRHPRILFANANDTQALIEHAALVITINSTVGIEALLLGRPVLTLGNAFYNIDGLVSHADNVAQLREVVSAPGQAPFDPGLVRHFVAWLHERYLVPGRIKHWNDQHPVRMRQRLDDILRGELP</sequence>
<dbReference type="HOGENOM" id="CLU_057322_0_0_6"/>
<dbReference type="RefSeq" id="WP_008739346.1">
    <property type="nucleotide sequence ID" value="NZ_CP004387.1"/>
</dbReference>
<organism evidence="1 2">
    <name type="scientific">Isoalcanivorax pacificus W11-5</name>
    <dbReference type="NCBI Taxonomy" id="391936"/>
    <lineage>
        <taxon>Bacteria</taxon>
        <taxon>Pseudomonadati</taxon>
        <taxon>Pseudomonadota</taxon>
        <taxon>Gammaproteobacteria</taxon>
        <taxon>Oceanospirillales</taxon>
        <taxon>Alcanivoracaceae</taxon>
        <taxon>Isoalcanivorax</taxon>
    </lineage>
</organism>
<dbReference type="AlphaFoldDB" id="A0A0B4XKE8"/>
<accession>A0A0B4XKE8</accession>
<dbReference type="InterPro" id="IPR007833">
    <property type="entry name" value="Capsule_polysaccharide_synth"/>
</dbReference>
<reference evidence="1 2" key="1">
    <citation type="journal article" date="2012" name="J. Bacteriol.">
        <title>Genome sequence of an alkane-degrading bacterium, Alcanivorax pacificus type strain W11-5, isolated from deep sea sediment.</title>
        <authorList>
            <person name="Lai Q."/>
            <person name="Shao Z."/>
        </authorList>
    </citation>
    <scope>NUCLEOTIDE SEQUENCE [LARGE SCALE GENOMIC DNA]</scope>
    <source>
        <strain evidence="1 2">W11-5</strain>
    </source>
</reference>
<dbReference type="Pfam" id="PF05159">
    <property type="entry name" value="Capsule_synth"/>
    <property type="match status" value="1"/>
</dbReference>
<dbReference type="CDD" id="cd16438">
    <property type="entry name" value="beta_Kdo_transferase_KpsS_like"/>
    <property type="match status" value="1"/>
</dbReference>
<keyword evidence="2" id="KW-1185">Reference proteome</keyword>
<dbReference type="GO" id="GO:0015774">
    <property type="term" value="P:polysaccharide transport"/>
    <property type="evidence" value="ECO:0007669"/>
    <property type="project" value="InterPro"/>
</dbReference>
<dbReference type="GO" id="GO:0000271">
    <property type="term" value="P:polysaccharide biosynthetic process"/>
    <property type="evidence" value="ECO:0007669"/>
    <property type="project" value="InterPro"/>
</dbReference>
<dbReference type="STRING" id="391936.S7S_02275"/>
<dbReference type="InterPro" id="IPR043148">
    <property type="entry name" value="TagF_C"/>
</dbReference>
<dbReference type="EMBL" id="CP004387">
    <property type="protein sequence ID" value="AJD46877.1"/>
    <property type="molecule type" value="Genomic_DNA"/>
</dbReference>